<comment type="caution">
    <text evidence="3">The sequence shown here is derived from an EMBL/GenBank/DDBJ whole genome shotgun (WGS) entry which is preliminary data.</text>
</comment>
<gene>
    <name evidence="3" type="ORF">AMS66_29770</name>
</gene>
<protein>
    <submittedName>
        <fullName evidence="3">DNA-binding protein</fullName>
    </submittedName>
</protein>
<dbReference type="PANTHER" id="PTHR46558:SF4">
    <property type="entry name" value="DNA-BIDING PHAGE PROTEIN"/>
    <property type="match status" value="1"/>
</dbReference>
<organism evidence="3 4">
    <name type="scientific">Paenibacillus xylanivorans</name>
    <dbReference type="NCBI Taxonomy" id="1705561"/>
    <lineage>
        <taxon>Bacteria</taxon>
        <taxon>Bacillati</taxon>
        <taxon>Bacillota</taxon>
        <taxon>Bacilli</taxon>
        <taxon>Bacillales</taxon>
        <taxon>Paenibacillaceae</taxon>
        <taxon>Paenibacillus</taxon>
    </lineage>
</organism>
<dbReference type="RefSeq" id="WP_053784222.1">
    <property type="nucleotide sequence ID" value="NZ_LITU01000083.1"/>
</dbReference>
<dbReference type="SUPFAM" id="SSF47413">
    <property type="entry name" value="lambda repressor-like DNA-binding domains"/>
    <property type="match status" value="1"/>
</dbReference>
<dbReference type="Gene3D" id="1.10.260.40">
    <property type="entry name" value="lambda repressor-like DNA-binding domains"/>
    <property type="match status" value="1"/>
</dbReference>
<dbReference type="InterPro" id="IPR001387">
    <property type="entry name" value="Cro/C1-type_HTH"/>
</dbReference>
<dbReference type="GO" id="GO:0003677">
    <property type="term" value="F:DNA binding"/>
    <property type="evidence" value="ECO:0007669"/>
    <property type="project" value="UniProtKB-KW"/>
</dbReference>
<dbReference type="EMBL" id="LITU01000083">
    <property type="protein sequence ID" value="KOY12601.1"/>
    <property type="molecule type" value="Genomic_DNA"/>
</dbReference>
<dbReference type="PANTHER" id="PTHR46558">
    <property type="entry name" value="TRACRIPTIONAL REGULATORY PROTEIN-RELATED-RELATED"/>
    <property type="match status" value="1"/>
</dbReference>
<dbReference type="Pfam" id="PF01381">
    <property type="entry name" value="HTH_3"/>
    <property type="match status" value="1"/>
</dbReference>
<dbReference type="OrthoDB" id="2624750at2"/>
<proteinExistence type="predicted"/>
<dbReference type="CDD" id="cd00093">
    <property type="entry name" value="HTH_XRE"/>
    <property type="match status" value="1"/>
</dbReference>
<dbReference type="AlphaFoldDB" id="A0A0N0C2A5"/>
<dbReference type="InterPro" id="IPR010982">
    <property type="entry name" value="Lambda_DNA-bd_dom_sf"/>
</dbReference>
<sequence>MDGSGVRGIRVMAGMTQAQFAEALNVSQSCVSDVENGRRNVSRDLRIKLAQVFGTGDDVLMAIQRAKESDKLAL</sequence>
<feature type="domain" description="HTH cro/C1-type" evidence="2">
    <location>
        <begin position="6"/>
        <end position="59"/>
    </location>
</feature>
<keyword evidence="1 3" id="KW-0238">DNA-binding</keyword>
<evidence type="ECO:0000256" key="1">
    <source>
        <dbReference type="ARBA" id="ARBA00023125"/>
    </source>
</evidence>
<dbReference type="Proteomes" id="UP000037688">
    <property type="component" value="Unassembled WGS sequence"/>
</dbReference>
<name>A0A0N0C2A5_9BACL</name>
<dbReference type="SMART" id="SM00530">
    <property type="entry name" value="HTH_XRE"/>
    <property type="match status" value="1"/>
</dbReference>
<reference evidence="3 4" key="1">
    <citation type="submission" date="2015-08" db="EMBL/GenBank/DDBJ databases">
        <title>Draft genome sequence of cellulolytic and xylanolytic Paenibacillus sp. A59, isolated from a decaying forest soil from Patagonia, Argentina.</title>
        <authorList>
            <person name="Ghio S."/>
            <person name="Caceres A.M."/>
            <person name="Talia P."/>
            <person name="Grasso D."/>
            <person name="Campos E."/>
        </authorList>
    </citation>
    <scope>NUCLEOTIDE SEQUENCE [LARGE SCALE GENOMIC DNA]</scope>
    <source>
        <strain evidence="3 4">A59</strain>
    </source>
</reference>
<dbReference type="PROSITE" id="PS50943">
    <property type="entry name" value="HTH_CROC1"/>
    <property type="match status" value="1"/>
</dbReference>
<dbReference type="PATRIC" id="fig|1705561.3.peg.6296"/>
<evidence type="ECO:0000313" key="4">
    <source>
        <dbReference type="Proteomes" id="UP000037688"/>
    </source>
</evidence>
<keyword evidence="4" id="KW-1185">Reference proteome</keyword>
<evidence type="ECO:0000313" key="3">
    <source>
        <dbReference type="EMBL" id="KOY12601.1"/>
    </source>
</evidence>
<accession>A0A0N0C2A5</accession>
<evidence type="ECO:0000259" key="2">
    <source>
        <dbReference type="PROSITE" id="PS50943"/>
    </source>
</evidence>